<feature type="transmembrane region" description="Helical" evidence="2">
    <location>
        <begin position="137"/>
        <end position="156"/>
    </location>
</feature>
<evidence type="ECO:0000256" key="2">
    <source>
        <dbReference type="SAM" id="Phobius"/>
    </source>
</evidence>
<gene>
    <name evidence="4" type="ORF">A0O21_08420</name>
</gene>
<organism evidence="4 5">
    <name type="scientific">Streptococcus pantholopis</name>
    <dbReference type="NCBI Taxonomy" id="1811193"/>
    <lineage>
        <taxon>Bacteria</taxon>
        <taxon>Bacillati</taxon>
        <taxon>Bacillota</taxon>
        <taxon>Bacilli</taxon>
        <taxon>Lactobacillales</taxon>
        <taxon>Streptococcaceae</taxon>
        <taxon>Streptococcus</taxon>
    </lineage>
</organism>
<dbReference type="GO" id="GO:0080120">
    <property type="term" value="P:CAAX-box protein maturation"/>
    <property type="evidence" value="ECO:0007669"/>
    <property type="project" value="UniProtKB-ARBA"/>
</dbReference>
<dbReference type="AlphaFoldDB" id="A0A172Q979"/>
<dbReference type="RefSeq" id="WP_067064229.1">
    <property type="nucleotide sequence ID" value="NZ_CP014699.1"/>
</dbReference>
<keyword evidence="2" id="KW-1133">Transmembrane helix</keyword>
<keyword evidence="2" id="KW-0812">Transmembrane</keyword>
<dbReference type="Pfam" id="PF02517">
    <property type="entry name" value="Rce1-like"/>
    <property type="match status" value="1"/>
</dbReference>
<feature type="transmembrane region" description="Helical" evidence="2">
    <location>
        <begin position="99"/>
        <end position="116"/>
    </location>
</feature>
<protein>
    <recommendedName>
        <fullName evidence="3">CAAX prenyl protease 2/Lysostaphin resistance protein A-like domain-containing protein</fullName>
    </recommendedName>
</protein>
<dbReference type="EMBL" id="CP014699">
    <property type="protein sequence ID" value="AND80024.1"/>
    <property type="molecule type" value="Genomic_DNA"/>
</dbReference>
<keyword evidence="5" id="KW-1185">Reference proteome</keyword>
<dbReference type="OrthoDB" id="2222521at2"/>
<name>A0A172Q979_9STRE</name>
<evidence type="ECO:0000313" key="4">
    <source>
        <dbReference type="EMBL" id="AND80024.1"/>
    </source>
</evidence>
<feature type="domain" description="CAAX prenyl protease 2/Lysostaphin resistance protein A-like" evidence="3">
    <location>
        <begin position="103"/>
        <end position="199"/>
    </location>
</feature>
<feature type="transmembrane region" description="Helical" evidence="2">
    <location>
        <begin position="7"/>
        <end position="26"/>
    </location>
</feature>
<comment type="similarity">
    <text evidence="1">Belongs to the UPF0177 family.</text>
</comment>
<evidence type="ECO:0000313" key="5">
    <source>
        <dbReference type="Proteomes" id="UP000077317"/>
    </source>
</evidence>
<evidence type="ECO:0000256" key="1">
    <source>
        <dbReference type="ARBA" id="ARBA00009067"/>
    </source>
</evidence>
<dbReference type="KEGG" id="spat:A0O21_08420"/>
<dbReference type="STRING" id="1811193.A0O21_08420"/>
<evidence type="ECO:0000259" key="3">
    <source>
        <dbReference type="Pfam" id="PF02517"/>
    </source>
</evidence>
<feature type="transmembrane region" description="Helical" evidence="2">
    <location>
        <begin position="38"/>
        <end position="56"/>
    </location>
</feature>
<sequence length="249" mass="28595">MDRQKSIYTISLIYAAIMLGSYFYTFQARGISYSSNQFLISELPFLGLLAAMMVLYVMKNPQNVELREKFPLRRRYFFLGFVPLAISIMAFWLLQSHLAFSSIGIFVATICVGVGEELLFRKVLLAYFLERFPRKQAIIFSALCFGLFHAINLFAGSSLKGVILQVVVTTISGFYYAYLYLFTKKISWCAADHGLWDYFLTMITGKLPPIFFILVFLQQAFRLGMILFMTHQAKKIPEHTDFESSQSKA</sequence>
<accession>A0A172Q979</accession>
<dbReference type="Proteomes" id="UP000077317">
    <property type="component" value="Chromosome"/>
</dbReference>
<reference evidence="4 5" key="1">
    <citation type="journal article" date="2016" name="Int. J. Syst. Evol. Microbiol.">
        <title>Streptococcuspantholopis sp. nov., isolated from faeces of the Tibetan antelope (Pantholops hodgsonii).</title>
        <authorList>
            <person name="Bai X."/>
            <person name="Xiong Y."/>
            <person name="Lu S."/>
            <person name="Jin D."/>
            <person name="Lai X."/>
            <person name="Yang J."/>
            <person name="Niu L."/>
            <person name="Hu S."/>
            <person name="Meng X."/>
            <person name="Pu J."/>
            <person name="Ye C."/>
            <person name="Xu J."/>
        </authorList>
    </citation>
    <scope>NUCLEOTIDE SEQUENCE [LARGE SCALE GENOMIC DNA]</scope>
    <source>
        <strain evidence="4 5">TA 26</strain>
    </source>
</reference>
<reference evidence="5" key="2">
    <citation type="submission" date="2016-03" db="EMBL/GenBank/DDBJ databases">
        <title>Streptococcus antelopensis sp. nov., isolated from the feces of the Tibetan antelope (Pantholops hodgsonii) in Hoh Xil National Nature Reserve, Qinghai, China.</title>
        <authorList>
            <person name="Bai X."/>
        </authorList>
    </citation>
    <scope>NUCLEOTIDE SEQUENCE [LARGE SCALE GENOMIC DNA]</scope>
    <source>
        <strain evidence="5">TA 26</strain>
    </source>
</reference>
<proteinExistence type="inferred from homology"/>
<dbReference type="InterPro" id="IPR003675">
    <property type="entry name" value="Rce1/LyrA-like_dom"/>
</dbReference>
<feature type="transmembrane region" description="Helical" evidence="2">
    <location>
        <begin position="76"/>
        <end position="93"/>
    </location>
</feature>
<keyword evidence="2" id="KW-0472">Membrane</keyword>
<feature type="transmembrane region" description="Helical" evidence="2">
    <location>
        <begin position="195"/>
        <end position="217"/>
    </location>
</feature>
<dbReference type="GO" id="GO:0004175">
    <property type="term" value="F:endopeptidase activity"/>
    <property type="evidence" value="ECO:0007669"/>
    <property type="project" value="UniProtKB-ARBA"/>
</dbReference>
<feature type="transmembrane region" description="Helical" evidence="2">
    <location>
        <begin position="162"/>
        <end position="183"/>
    </location>
</feature>